<organism evidence="1">
    <name type="scientific">freshwater metagenome</name>
    <dbReference type="NCBI Taxonomy" id="449393"/>
    <lineage>
        <taxon>unclassified sequences</taxon>
        <taxon>metagenomes</taxon>
        <taxon>ecological metagenomes</taxon>
    </lineage>
</organism>
<sequence length="324" mass="35604">MAASLDDLIRRADLDELVRFVDGTCDARDWELLVDIRNEARAAVSTGRQLWPIATLANYRLALWSPAEYAVRALDDTARTFMPGPVSEIIAVHHRWEELEEHLAEGHDRSLIAHERAMRGDEIEQNESSVLDIPFAVQTWEPMYELATYSDDGVDFPEPNLPRAVDLMTTSPCQPTDDPESVQAFRRLVEPWTAQSNGDADAVVVEGSTADALGALGLSQARTTPLTASEALAWLAWAGASGGAHGKRRGTATGRGEAWWFLATFTGMSDDWPCDAEEFADVLDSLDYTAYTYEKAPTGGWGLHLVIEDPEEGLAIALRATDND</sequence>
<dbReference type="EMBL" id="CAEZTI010000020">
    <property type="protein sequence ID" value="CAB4558055.1"/>
    <property type="molecule type" value="Genomic_DNA"/>
</dbReference>
<dbReference type="AlphaFoldDB" id="A0A6J6D3Z9"/>
<gene>
    <name evidence="1" type="ORF">UFOPK1619_00194</name>
</gene>
<accession>A0A6J6D3Z9</accession>
<protein>
    <submittedName>
        <fullName evidence="1">Unannotated protein</fullName>
    </submittedName>
</protein>
<name>A0A6J6D3Z9_9ZZZZ</name>
<evidence type="ECO:0000313" key="1">
    <source>
        <dbReference type="EMBL" id="CAB4558055.1"/>
    </source>
</evidence>
<proteinExistence type="predicted"/>
<reference evidence="1" key="1">
    <citation type="submission" date="2020-05" db="EMBL/GenBank/DDBJ databases">
        <authorList>
            <person name="Chiriac C."/>
            <person name="Salcher M."/>
            <person name="Ghai R."/>
            <person name="Kavagutti S V."/>
        </authorList>
    </citation>
    <scope>NUCLEOTIDE SEQUENCE</scope>
</reference>